<dbReference type="InterPro" id="IPR008754">
    <property type="entry name" value="Peptidase_M43"/>
</dbReference>
<proteinExistence type="inferred from homology"/>
<evidence type="ECO:0000256" key="6">
    <source>
        <dbReference type="ARBA" id="ARBA00022833"/>
    </source>
</evidence>
<dbReference type="CDD" id="cd04275">
    <property type="entry name" value="ZnMc_pappalysin_like"/>
    <property type="match status" value="1"/>
</dbReference>
<keyword evidence="7" id="KW-0482">Metalloprotease</keyword>
<evidence type="ECO:0000313" key="14">
    <source>
        <dbReference type="Proteomes" id="UP001596997"/>
    </source>
</evidence>
<dbReference type="InterPro" id="IPR045474">
    <property type="entry name" value="GEVED"/>
</dbReference>
<feature type="domain" description="Peptidase M43 pregnancy-associated plasma-A" evidence="10">
    <location>
        <begin position="278"/>
        <end position="376"/>
    </location>
</feature>
<dbReference type="Gene3D" id="3.40.390.10">
    <property type="entry name" value="Collagenase (Catalytic Domain)"/>
    <property type="match status" value="1"/>
</dbReference>
<dbReference type="Pfam" id="PF18962">
    <property type="entry name" value="Por_Secre_tail"/>
    <property type="match status" value="1"/>
</dbReference>
<dbReference type="InterPro" id="IPR024079">
    <property type="entry name" value="MetalloPept_cat_dom_sf"/>
</dbReference>
<dbReference type="InterPro" id="IPR026444">
    <property type="entry name" value="Secre_tail"/>
</dbReference>
<evidence type="ECO:0000259" key="12">
    <source>
        <dbReference type="Pfam" id="PF20009"/>
    </source>
</evidence>
<dbReference type="PANTHER" id="PTHR47466:SF1">
    <property type="entry name" value="METALLOPROTEASE MEP1 (AFU_ORTHOLOGUE AFUA_1G07730)-RELATED"/>
    <property type="match status" value="1"/>
</dbReference>
<keyword evidence="6" id="KW-0862">Zinc</keyword>
<comment type="caution">
    <text evidence="13">The sequence shown here is derived from an EMBL/GenBank/DDBJ whole genome shotgun (WGS) entry which is preliminary data.</text>
</comment>
<dbReference type="Pfam" id="PF05572">
    <property type="entry name" value="Peptidase_M43"/>
    <property type="match status" value="1"/>
</dbReference>
<evidence type="ECO:0000256" key="5">
    <source>
        <dbReference type="ARBA" id="ARBA00022801"/>
    </source>
</evidence>
<dbReference type="Pfam" id="PF20009">
    <property type="entry name" value="GEVED"/>
    <property type="match status" value="1"/>
</dbReference>
<accession>A0ABW3I135</accession>
<evidence type="ECO:0000256" key="4">
    <source>
        <dbReference type="ARBA" id="ARBA00022729"/>
    </source>
</evidence>
<keyword evidence="8" id="KW-1015">Disulfide bond</keyword>
<evidence type="ECO:0000256" key="9">
    <source>
        <dbReference type="SAM" id="SignalP"/>
    </source>
</evidence>
<evidence type="ECO:0000313" key="13">
    <source>
        <dbReference type="EMBL" id="MFD0963446.1"/>
    </source>
</evidence>
<evidence type="ECO:0000259" key="11">
    <source>
        <dbReference type="Pfam" id="PF18962"/>
    </source>
</evidence>
<evidence type="ECO:0000256" key="1">
    <source>
        <dbReference type="ARBA" id="ARBA00008721"/>
    </source>
</evidence>
<feature type="signal peptide" evidence="9">
    <location>
        <begin position="1"/>
        <end position="23"/>
    </location>
</feature>
<protein>
    <submittedName>
        <fullName evidence="13">GEVED domain-containing protein</fullName>
    </submittedName>
</protein>
<evidence type="ECO:0000259" key="10">
    <source>
        <dbReference type="Pfam" id="PF05572"/>
    </source>
</evidence>
<keyword evidence="2" id="KW-0645">Protease</keyword>
<name>A0ABW3I135_9FLAO</name>
<sequence length="752" mass="80276">MKKITLKGIFSMALMAACFSSFAQKAKQITPNQSQFELTEATKQNIEETGFARCLSVENQRILQQNSKQYTNEQFEEWLAPHVAKIKADREAGRAQMAVYNIPVVIHIIHNGDPVNTPGNATSENISDAQAASQINVMNQDYRKLAGSPGDGPGVDVEINFCLAQQDANGNPTNGIIHHNITPYSNTATPAVVDDWETRADVETMKTNTQWDPTKYINFWSIKPGGAPLNAGGLQGLLGYAQFPDNTPGLGGLNPSGGAANTDGVVAGFSAFGTNAENDGSFILNATYNLGRTMTHEVGHWLGLRHVWGDGDCSVDDFCADTPNSGAPNYNCTTNDSCTGAANPGNDPIENYMDYTNDACMDRFTQDQKDRMQAIMAQSPRRMELNSSIGCQAPTAVTFTLVPSPTSQSNCGSDSVDYTVNMTALNGFNETTTFSASGLPGGAAAAFSPTTLNGTGSTTMTISGLNSATDGNYTITITGTSTSETKNTTVSLTVGTGNCAVSATVPYKTAITRVTFNTIDRASSTPDGIGADDQTDGYSDITQTVVSTTVNRESSYNLSVNVDADGEYRTQTKVWIDWNQNCVFDASEEYDLGNANVTAAANFDIATVNSPLSVTVPANAVLGNTIMRVATIYSQPAAPYNYPTACGVQTDGEVEDYRIVVDPSLSIAQSDFATFVVTPNPSNGFINLTVSTSDSVKYSIFDIRGRKISERVLQNNSAVFNQDVNLGDLSSGMYIFTVESGAKKATQKIVIE</sequence>
<dbReference type="PROSITE" id="PS51257">
    <property type="entry name" value="PROKAR_LIPOPROTEIN"/>
    <property type="match status" value="1"/>
</dbReference>
<feature type="domain" description="Secretion system C-terminal sorting" evidence="11">
    <location>
        <begin position="679"/>
        <end position="751"/>
    </location>
</feature>
<evidence type="ECO:0000256" key="3">
    <source>
        <dbReference type="ARBA" id="ARBA00022723"/>
    </source>
</evidence>
<organism evidence="13 14">
    <name type="scientific">Pseudofulvibacter geojedonensis</name>
    <dbReference type="NCBI Taxonomy" id="1123758"/>
    <lineage>
        <taxon>Bacteria</taxon>
        <taxon>Pseudomonadati</taxon>
        <taxon>Bacteroidota</taxon>
        <taxon>Flavobacteriia</taxon>
        <taxon>Flavobacteriales</taxon>
        <taxon>Flavobacteriaceae</taxon>
        <taxon>Pseudofulvibacter</taxon>
    </lineage>
</organism>
<evidence type="ECO:0000256" key="2">
    <source>
        <dbReference type="ARBA" id="ARBA00022670"/>
    </source>
</evidence>
<evidence type="ECO:0000256" key="7">
    <source>
        <dbReference type="ARBA" id="ARBA00023049"/>
    </source>
</evidence>
<feature type="domain" description="GEVED" evidence="12">
    <location>
        <begin position="572"/>
        <end position="659"/>
    </location>
</feature>
<feature type="chain" id="PRO_5045929216" evidence="9">
    <location>
        <begin position="24"/>
        <end position="752"/>
    </location>
</feature>
<keyword evidence="14" id="KW-1185">Reference proteome</keyword>
<keyword evidence="5" id="KW-0378">Hydrolase</keyword>
<dbReference type="EMBL" id="JBHTJM010000006">
    <property type="protein sequence ID" value="MFD0963446.1"/>
    <property type="molecule type" value="Genomic_DNA"/>
</dbReference>
<keyword evidence="4 9" id="KW-0732">Signal</keyword>
<dbReference type="PANTHER" id="PTHR47466">
    <property type="match status" value="1"/>
</dbReference>
<gene>
    <name evidence="13" type="ORF">ACFQ1O_05490</name>
</gene>
<dbReference type="NCBIfam" id="TIGR04183">
    <property type="entry name" value="Por_Secre_tail"/>
    <property type="match status" value="1"/>
</dbReference>
<reference evidence="14" key="1">
    <citation type="journal article" date="2019" name="Int. J. Syst. Evol. Microbiol.">
        <title>The Global Catalogue of Microorganisms (GCM) 10K type strain sequencing project: providing services to taxonomists for standard genome sequencing and annotation.</title>
        <authorList>
            <consortium name="The Broad Institute Genomics Platform"/>
            <consortium name="The Broad Institute Genome Sequencing Center for Infectious Disease"/>
            <person name="Wu L."/>
            <person name="Ma J."/>
        </authorList>
    </citation>
    <scope>NUCLEOTIDE SEQUENCE [LARGE SCALE GENOMIC DNA]</scope>
    <source>
        <strain evidence="14">CCUG 62114</strain>
    </source>
</reference>
<keyword evidence="3" id="KW-0479">Metal-binding</keyword>
<dbReference type="Proteomes" id="UP001596997">
    <property type="component" value="Unassembled WGS sequence"/>
</dbReference>
<dbReference type="RefSeq" id="WP_377714173.1">
    <property type="nucleotide sequence ID" value="NZ_JBHTJM010000006.1"/>
</dbReference>
<evidence type="ECO:0000256" key="8">
    <source>
        <dbReference type="ARBA" id="ARBA00023157"/>
    </source>
</evidence>
<dbReference type="SUPFAM" id="SSF55486">
    <property type="entry name" value="Metalloproteases ('zincins'), catalytic domain"/>
    <property type="match status" value="1"/>
</dbReference>
<comment type="similarity">
    <text evidence="1">Belongs to the peptidase M43B family.</text>
</comment>